<dbReference type="EnsemblPlants" id="KEH34347">
    <property type="protein sequence ID" value="KEH34347"/>
    <property type="gene ID" value="MTR_3g464910"/>
</dbReference>
<gene>
    <name evidence="1" type="ordered locus">MTR_3g464910</name>
</gene>
<reference evidence="1 3" key="2">
    <citation type="journal article" date="2014" name="BMC Genomics">
        <title>An improved genome release (version Mt4.0) for the model legume Medicago truncatula.</title>
        <authorList>
            <person name="Tang H."/>
            <person name="Krishnakumar V."/>
            <person name="Bidwell S."/>
            <person name="Rosen B."/>
            <person name="Chan A."/>
            <person name="Zhou S."/>
            <person name="Gentzbittel L."/>
            <person name="Childs K.L."/>
            <person name="Yandell M."/>
            <person name="Gundlach H."/>
            <person name="Mayer K.F."/>
            <person name="Schwartz D.C."/>
            <person name="Town C.D."/>
        </authorList>
    </citation>
    <scope>GENOME REANNOTATION</scope>
    <source>
        <strain evidence="1">A17</strain>
        <strain evidence="2 3">cv. Jemalong A17</strain>
    </source>
</reference>
<dbReference type="Proteomes" id="UP000002051">
    <property type="component" value="Chromosome 3"/>
</dbReference>
<protein>
    <submittedName>
        <fullName evidence="1 2">Uncharacterized protein</fullName>
    </submittedName>
</protein>
<reference evidence="2" key="3">
    <citation type="submission" date="2015-04" db="UniProtKB">
        <authorList>
            <consortium name="EnsemblPlants"/>
        </authorList>
    </citation>
    <scope>IDENTIFICATION</scope>
    <source>
        <strain evidence="2">cv. Jemalong A17</strain>
    </source>
</reference>
<dbReference type="AlphaFoldDB" id="A0A072UXS1"/>
<evidence type="ECO:0000313" key="1">
    <source>
        <dbReference type="EMBL" id="KEH34347.1"/>
    </source>
</evidence>
<reference evidence="1 3" key="1">
    <citation type="journal article" date="2011" name="Nature">
        <title>The Medicago genome provides insight into the evolution of rhizobial symbioses.</title>
        <authorList>
            <person name="Young N.D."/>
            <person name="Debelle F."/>
            <person name="Oldroyd G.E."/>
            <person name="Geurts R."/>
            <person name="Cannon S.B."/>
            <person name="Udvardi M.K."/>
            <person name="Benedito V.A."/>
            <person name="Mayer K.F."/>
            <person name="Gouzy J."/>
            <person name="Schoof H."/>
            <person name="Van de Peer Y."/>
            <person name="Proost S."/>
            <person name="Cook D.R."/>
            <person name="Meyers B.C."/>
            <person name="Spannagl M."/>
            <person name="Cheung F."/>
            <person name="De Mita S."/>
            <person name="Krishnakumar V."/>
            <person name="Gundlach H."/>
            <person name="Zhou S."/>
            <person name="Mudge J."/>
            <person name="Bharti A.K."/>
            <person name="Murray J.D."/>
            <person name="Naoumkina M.A."/>
            <person name="Rosen B."/>
            <person name="Silverstein K.A."/>
            <person name="Tang H."/>
            <person name="Rombauts S."/>
            <person name="Zhao P.X."/>
            <person name="Zhou P."/>
            <person name="Barbe V."/>
            <person name="Bardou P."/>
            <person name="Bechner M."/>
            <person name="Bellec A."/>
            <person name="Berger A."/>
            <person name="Berges H."/>
            <person name="Bidwell S."/>
            <person name="Bisseling T."/>
            <person name="Choisne N."/>
            <person name="Couloux A."/>
            <person name="Denny R."/>
            <person name="Deshpande S."/>
            <person name="Dai X."/>
            <person name="Doyle J.J."/>
            <person name="Dudez A.M."/>
            <person name="Farmer A.D."/>
            <person name="Fouteau S."/>
            <person name="Franken C."/>
            <person name="Gibelin C."/>
            <person name="Gish J."/>
            <person name="Goldstein S."/>
            <person name="Gonzalez A.J."/>
            <person name="Green P.J."/>
            <person name="Hallab A."/>
            <person name="Hartog M."/>
            <person name="Hua A."/>
            <person name="Humphray S.J."/>
            <person name="Jeong D.H."/>
            <person name="Jing Y."/>
            <person name="Jocker A."/>
            <person name="Kenton S.M."/>
            <person name="Kim D.J."/>
            <person name="Klee K."/>
            <person name="Lai H."/>
            <person name="Lang C."/>
            <person name="Lin S."/>
            <person name="Macmil S.L."/>
            <person name="Magdelenat G."/>
            <person name="Matthews L."/>
            <person name="McCorrison J."/>
            <person name="Monaghan E.L."/>
            <person name="Mun J.H."/>
            <person name="Najar F.Z."/>
            <person name="Nicholson C."/>
            <person name="Noirot C."/>
            <person name="O'Bleness M."/>
            <person name="Paule C.R."/>
            <person name="Poulain J."/>
            <person name="Prion F."/>
            <person name="Qin B."/>
            <person name="Qu C."/>
            <person name="Retzel E.F."/>
            <person name="Riddle C."/>
            <person name="Sallet E."/>
            <person name="Samain S."/>
            <person name="Samson N."/>
            <person name="Sanders I."/>
            <person name="Saurat O."/>
            <person name="Scarpelli C."/>
            <person name="Schiex T."/>
            <person name="Segurens B."/>
            <person name="Severin A.J."/>
            <person name="Sherrier D.J."/>
            <person name="Shi R."/>
            <person name="Sims S."/>
            <person name="Singer S.R."/>
            <person name="Sinharoy S."/>
            <person name="Sterck L."/>
            <person name="Viollet A."/>
            <person name="Wang B.B."/>
            <person name="Wang K."/>
            <person name="Wang M."/>
            <person name="Wang X."/>
            <person name="Warfsmann J."/>
            <person name="Weissenbach J."/>
            <person name="White D.D."/>
            <person name="White J.D."/>
            <person name="Wiley G.B."/>
            <person name="Wincker P."/>
            <person name="Xing Y."/>
            <person name="Yang L."/>
            <person name="Yao Z."/>
            <person name="Ying F."/>
            <person name="Zhai J."/>
            <person name="Zhou L."/>
            <person name="Zuber A."/>
            <person name="Denarie J."/>
            <person name="Dixon R.A."/>
            <person name="May G.D."/>
            <person name="Schwartz D.C."/>
            <person name="Rogers J."/>
            <person name="Quetier F."/>
            <person name="Town C.D."/>
            <person name="Roe B.A."/>
        </authorList>
    </citation>
    <scope>NUCLEOTIDE SEQUENCE [LARGE SCALE GENOMIC DNA]</scope>
    <source>
        <strain evidence="1">A17</strain>
        <strain evidence="2 3">cv. Jemalong A17</strain>
    </source>
</reference>
<accession>A0A072UXS1</accession>
<keyword evidence="3" id="KW-1185">Reference proteome</keyword>
<dbReference type="PROSITE" id="PS51257">
    <property type="entry name" value="PROKAR_LIPOPROTEIN"/>
    <property type="match status" value="1"/>
</dbReference>
<sequence>MRLTQGLVHLAQQISSTGCFSPDHEPSLEGSTSEITAAATVSTITETKNKLPTQEVVPKQKAFPFPCYSIGFLRIKF</sequence>
<proteinExistence type="predicted"/>
<evidence type="ECO:0000313" key="2">
    <source>
        <dbReference type="EnsemblPlants" id="KEH34347"/>
    </source>
</evidence>
<organism evidence="1 3">
    <name type="scientific">Medicago truncatula</name>
    <name type="common">Barrel medic</name>
    <name type="synonym">Medicago tribuloides</name>
    <dbReference type="NCBI Taxonomy" id="3880"/>
    <lineage>
        <taxon>Eukaryota</taxon>
        <taxon>Viridiplantae</taxon>
        <taxon>Streptophyta</taxon>
        <taxon>Embryophyta</taxon>
        <taxon>Tracheophyta</taxon>
        <taxon>Spermatophyta</taxon>
        <taxon>Magnoliopsida</taxon>
        <taxon>eudicotyledons</taxon>
        <taxon>Gunneridae</taxon>
        <taxon>Pentapetalae</taxon>
        <taxon>rosids</taxon>
        <taxon>fabids</taxon>
        <taxon>Fabales</taxon>
        <taxon>Fabaceae</taxon>
        <taxon>Papilionoideae</taxon>
        <taxon>50 kb inversion clade</taxon>
        <taxon>NPAAA clade</taxon>
        <taxon>Hologalegina</taxon>
        <taxon>IRL clade</taxon>
        <taxon>Trifolieae</taxon>
        <taxon>Medicago</taxon>
    </lineage>
</organism>
<evidence type="ECO:0000313" key="3">
    <source>
        <dbReference type="Proteomes" id="UP000002051"/>
    </source>
</evidence>
<dbReference type="HOGENOM" id="CLU_2641827_0_0_1"/>
<name>A0A072UXS1_MEDTR</name>
<dbReference type="EMBL" id="CM001219">
    <property type="protein sequence ID" value="KEH34347.1"/>
    <property type="molecule type" value="Genomic_DNA"/>
</dbReference>